<proteinExistence type="predicted"/>
<name>A0AA45R464_9PSEU</name>
<dbReference type="EMBL" id="CP073249">
    <property type="protein sequence ID" value="QUF04592.1"/>
    <property type="molecule type" value="Genomic_DNA"/>
</dbReference>
<dbReference type="AlphaFoldDB" id="A0AA45R464"/>
<protein>
    <submittedName>
        <fullName evidence="1">Uncharacterized protein</fullName>
    </submittedName>
</protein>
<evidence type="ECO:0000313" key="2">
    <source>
        <dbReference type="Proteomes" id="UP000677152"/>
    </source>
</evidence>
<reference evidence="1" key="1">
    <citation type="submission" date="2021-04" db="EMBL/GenBank/DDBJ databases">
        <title>Genomic sequence of Actinosynnema pretiosum subsp. pretiosum ATCC 31280 (C-14919).</title>
        <authorList>
            <person name="Bai L."/>
            <person name="Wang X."/>
            <person name="Xiao Y."/>
        </authorList>
    </citation>
    <scope>NUCLEOTIDE SEQUENCE</scope>
    <source>
        <strain evidence="1">ATCC 31280</strain>
    </source>
</reference>
<gene>
    <name evidence="1" type="ORF">KCV87_00095</name>
</gene>
<sequence>MDILRFDVFADSPYGRKVEDYVKLTQADISTLLSSCFVGNFEFYAGGVDFGSRGTGEGQLWMAQAFLGAIEALDSEKNSRVNFFDSLGGIEMRRSGAVVEVSAEHVNGRASIDFEKLLSLARSAFLELLSGIFEKYSDLPKNPAMFSFVADHERLRSEFSK</sequence>
<accession>A0AA45R464</accession>
<evidence type="ECO:0000313" key="1">
    <source>
        <dbReference type="EMBL" id="QUF04592.1"/>
    </source>
</evidence>
<organism evidence="1 2">
    <name type="scientific">Actinosynnema pretiosum subsp. pretiosum</name>
    <dbReference type="NCBI Taxonomy" id="103721"/>
    <lineage>
        <taxon>Bacteria</taxon>
        <taxon>Bacillati</taxon>
        <taxon>Actinomycetota</taxon>
        <taxon>Actinomycetes</taxon>
        <taxon>Pseudonocardiales</taxon>
        <taxon>Pseudonocardiaceae</taxon>
        <taxon>Actinosynnema</taxon>
    </lineage>
</organism>
<dbReference type="Proteomes" id="UP000677152">
    <property type="component" value="Chromosome"/>
</dbReference>